<evidence type="ECO:0000256" key="2">
    <source>
        <dbReference type="SAM" id="MobiDB-lite"/>
    </source>
</evidence>
<dbReference type="PROSITE" id="PS50158">
    <property type="entry name" value="ZF_CCHC"/>
    <property type="match status" value="1"/>
</dbReference>
<reference evidence="5" key="2">
    <citation type="submission" date="2025-08" db="UniProtKB">
        <authorList>
            <consortium name="RefSeq"/>
        </authorList>
    </citation>
    <scope>IDENTIFICATION</scope>
</reference>
<accession>A0ABM1GBX7</accession>
<dbReference type="SMART" id="SM00343">
    <property type="entry name" value="ZnF_C2HC"/>
    <property type="match status" value="1"/>
</dbReference>
<gene>
    <name evidence="5" type="primary">LOC107013551</name>
</gene>
<organism evidence="4 5">
    <name type="scientific">Solanum pennellii</name>
    <name type="common">Tomato</name>
    <name type="synonym">Lycopersicon pennellii</name>
    <dbReference type="NCBI Taxonomy" id="28526"/>
    <lineage>
        <taxon>Eukaryota</taxon>
        <taxon>Viridiplantae</taxon>
        <taxon>Streptophyta</taxon>
        <taxon>Embryophyta</taxon>
        <taxon>Tracheophyta</taxon>
        <taxon>Spermatophyta</taxon>
        <taxon>Magnoliopsida</taxon>
        <taxon>eudicotyledons</taxon>
        <taxon>Gunneridae</taxon>
        <taxon>Pentapetalae</taxon>
        <taxon>asterids</taxon>
        <taxon>lamiids</taxon>
        <taxon>Solanales</taxon>
        <taxon>Solanaceae</taxon>
        <taxon>Solanoideae</taxon>
        <taxon>Solaneae</taxon>
        <taxon>Solanum</taxon>
        <taxon>Solanum subgen. Lycopersicon</taxon>
    </lineage>
</organism>
<evidence type="ECO:0000259" key="3">
    <source>
        <dbReference type="PROSITE" id="PS50158"/>
    </source>
</evidence>
<dbReference type="Gene3D" id="4.10.60.10">
    <property type="entry name" value="Zinc finger, CCHC-type"/>
    <property type="match status" value="1"/>
</dbReference>
<feature type="domain" description="CCHC-type" evidence="3">
    <location>
        <begin position="74"/>
        <end position="89"/>
    </location>
</feature>
<dbReference type="Proteomes" id="UP000694930">
    <property type="component" value="Chromosome 3"/>
</dbReference>
<feature type="compositionally biased region" description="Basic and acidic residues" evidence="2">
    <location>
        <begin position="20"/>
        <end position="32"/>
    </location>
</feature>
<dbReference type="InterPro" id="IPR001878">
    <property type="entry name" value="Znf_CCHC"/>
</dbReference>
<feature type="region of interest" description="Disordered" evidence="2">
    <location>
        <begin position="91"/>
        <end position="124"/>
    </location>
</feature>
<keyword evidence="1" id="KW-0479">Metal-binding</keyword>
<evidence type="ECO:0000313" key="5">
    <source>
        <dbReference type="RefSeq" id="XP_015068921.1"/>
    </source>
</evidence>
<feature type="region of interest" description="Disordered" evidence="2">
    <location>
        <begin position="1"/>
        <end position="69"/>
    </location>
</feature>
<reference evidence="4" key="1">
    <citation type="journal article" date="2014" name="Nat. Genet.">
        <title>The genome of the stress-tolerant wild tomato species Solanum pennellii.</title>
        <authorList>
            <person name="Bolger A."/>
            <person name="Scossa F."/>
            <person name="Bolger M.E."/>
            <person name="Lanz C."/>
            <person name="Maumus F."/>
            <person name="Tohge T."/>
            <person name="Quesneville H."/>
            <person name="Alseekh S."/>
            <person name="Sorensen I."/>
            <person name="Lichtenstein G."/>
            <person name="Fich E.A."/>
            <person name="Conte M."/>
            <person name="Keller H."/>
            <person name="Schneeberger K."/>
            <person name="Schwacke R."/>
            <person name="Ofner I."/>
            <person name="Vrebalov J."/>
            <person name="Xu Y."/>
            <person name="Osorio S."/>
            <person name="Aflitos S.A."/>
            <person name="Schijlen E."/>
            <person name="Jimenez-Gomez J.M."/>
            <person name="Ryngajllo M."/>
            <person name="Kimura S."/>
            <person name="Kumar R."/>
            <person name="Koenig D."/>
            <person name="Headland L.R."/>
            <person name="Maloof J.N."/>
            <person name="Sinha N."/>
            <person name="van Ham R.C."/>
            <person name="Lankhorst R.K."/>
            <person name="Mao L."/>
            <person name="Vogel A."/>
            <person name="Arsova B."/>
            <person name="Panstruga R."/>
            <person name="Fei Z."/>
            <person name="Rose J.K."/>
            <person name="Zamir D."/>
            <person name="Carrari F."/>
            <person name="Giovannoni J.J."/>
            <person name="Weigel D."/>
            <person name="Usadel B."/>
            <person name="Fernie A.R."/>
        </authorList>
    </citation>
    <scope>NUCLEOTIDE SEQUENCE [LARGE SCALE GENOMIC DNA]</scope>
    <source>
        <strain evidence="4">cv. LA0716</strain>
    </source>
</reference>
<sequence length="148" mass="16139">MEDAPYPSGLAVKKPSWGVEEEKLRDKEEYQNKKAKTGKECVQQKGGSSRPQFQKPKRHAPSFASAPAPKNRGCYKCGKEVHFMIECPKNKQGGGNPGNIAQSSLVSPLDKAAPRGATSGTGEEANRLYAFNSRQEKEESLDIVTGMI</sequence>
<dbReference type="RefSeq" id="XP_015068921.1">
    <property type="nucleotide sequence ID" value="XM_015213435.1"/>
</dbReference>
<evidence type="ECO:0000313" key="4">
    <source>
        <dbReference type="Proteomes" id="UP000694930"/>
    </source>
</evidence>
<keyword evidence="4" id="KW-1185">Reference proteome</keyword>
<keyword evidence="1" id="KW-0862">Zinc</keyword>
<keyword evidence="1" id="KW-0863">Zinc-finger</keyword>
<dbReference type="InterPro" id="IPR036875">
    <property type="entry name" value="Znf_CCHC_sf"/>
</dbReference>
<dbReference type="SUPFAM" id="SSF57756">
    <property type="entry name" value="Retrovirus zinc finger-like domains"/>
    <property type="match status" value="1"/>
</dbReference>
<proteinExistence type="predicted"/>
<dbReference type="GeneID" id="107013551"/>
<protein>
    <submittedName>
        <fullName evidence="5">Uncharacterized protein LOC107013551</fullName>
    </submittedName>
</protein>
<evidence type="ECO:0000256" key="1">
    <source>
        <dbReference type="PROSITE-ProRule" id="PRU00047"/>
    </source>
</evidence>
<name>A0ABM1GBX7_SOLPN</name>